<dbReference type="AlphaFoldDB" id="A0A1F6EFM1"/>
<name>A0A1F6EFM1_9BACT</name>
<sequence>MFQRLTERVGQWLHQSQPRPSYPTATGVAVDWAPIIWAYSRSLWRGGWSPKNSDRVDKECRSRGLAFGQVRVEATESNGGVTLRLLGGQKITAEQARGALRQAITEAGLVDRLALQDGFSADEIEANFTRIDDPLPGCGWCKFRGGRSFSGREFLSVSCWGGSGLHEMKAHSIEALRVLIRVAELLGFPAGPKHYAHESPVKIEDIIVYAVRWQDPRSGARYLDVLWRPELVKHQIWHGGGRSDKRTEGAYKGEVFASTSNTSNGDSWPRMTINNRPVYSTIVENPTDPMRATKERFAKESVHVCRYCGKFATLEFMHVNFEHTDSCGSSSMGGISYTCNSPACIDKAKGEKCVRTTEHPYLPEMWTGEPSPAFREPPEQR</sequence>
<proteinExistence type="predicted"/>
<protein>
    <submittedName>
        <fullName evidence="2">Uncharacterized protein</fullName>
    </submittedName>
</protein>
<gene>
    <name evidence="2" type="ORF">A3A38_02065</name>
</gene>
<reference evidence="2 3" key="1">
    <citation type="journal article" date="2016" name="Nat. Commun.">
        <title>Thousands of microbial genomes shed light on interconnected biogeochemical processes in an aquifer system.</title>
        <authorList>
            <person name="Anantharaman K."/>
            <person name="Brown C.T."/>
            <person name="Hug L.A."/>
            <person name="Sharon I."/>
            <person name="Castelle C.J."/>
            <person name="Probst A.J."/>
            <person name="Thomas B.C."/>
            <person name="Singh A."/>
            <person name="Wilkins M.J."/>
            <person name="Karaoz U."/>
            <person name="Brodie E.L."/>
            <person name="Williams K.H."/>
            <person name="Hubbard S.S."/>
            <person name="Banfield J.F."/>
        </authorList>
    </citation>
    <scope>NUCLEOTIDE SEQUENCE [LARGE SCALE GENOMIC DNA]</scope>
</reference>
<evidence type="ECO:0000313" key="2">
    <source>
        <dbReference type="EMBL" id="OGG72446.1"/>
    </source>
</evidence>
<evidence type="ECO:0000256" key="1">
    <source>
        <dbReference type="SAM" id="MobiDB-lite"/>
    </source>
</evidence>
<accession>A0A1F6EFM1</accession>
<feature type="region of interest" description="Disordered" evidence="1">
    <location>
        <begin position="1"/>
        <end position="24"/>
    </location>
</feature>
<dbReference type="EMBL" id="MFLY01000050">
    <property type="protein sequence ID" value="OGG72446.1"/>
    <property type="molecule type" value="Genomic_DNA"/>
</dbReference>
<comment type="caution">
    <text evidence="2">The sequence shown here is derived from an EMBL/GenBank/DDBJ whole genome shotgun (WGS) entry which is preliminary data.</text>
</comment>
<evidence type="ECO:0000313" key="3">
    <source>
        <dbReference type="Proteomes" id="UP000177306"/>
    </source>
</evidence>
<dbReference type="Proteomes" id="UP000177306">
    <property type="component" value="Unassembled WGS sequence"/>
</dbReference>
<organism evidence="2 3">
    <name type="scientific">Candidatus Kaiserbacteria bacterium RIFCSPLOWO2_01_FULL_53_17</name>
    <dbReference type="NCBI Taxonomy" id="1798511"/>
    <lineage>
        <taxon>Bacteria</taxon>
        <taxon>Candidatus Kaiseribacteriota</taxon>
    </lineage>
</organism>